<evidence type="ECO:0008006" key="10">
    <source>
        <dbReference type="Google" id="ProtNLM"/>
    </source>
</evidence>
<feature type="transmembrane region" description="Helical" evidence="7">
    <location>
        <begin position="154"/>
        <end position="178"/>
    </location>
</feature>
<comment type="caution">
    <text evidence="8">The sequence shown here is derived from an EMBL/GenBank/DDBJ whole genome shotgun (WGS) entry which is preliminary data.</text>
</comment>
<proteinExistence type="inferred from homology"/>
<keyword evidence="5 7" id="KW-1133">Transmembrane helix</keyword>
<evidence type="ECO:0000256" key="1">
    <source>
        <dbReference type="ARBA" id="ARBA00004651"/>
    </source>
</evidence>
<evidence type="ECO:0000256" key="2">
    <source>
        <dbReference type="ARBA" id="ARBA00011061"/>
    </source>
</evidence>
<dbReference type="AlphaFoldDB" id="A0A497ENB4"/>
<evidence type="ECO:0000313" key="8">
    <source>
        <dbReference type="EMBL" id="RLE47926.1"/>
    </source>
</evidence>
<evidence type="ECO:0000256" key="3">
    <source>
        <dbReference type="ARBA" id="ARBA00022475"/>
    </source>
</evidence>
<feature type="transmembrane region" description="Helical" evidence="7">
    <location>
        <begin position="9"/>
        <end position="31"/>
    </location>
</feature>
<protein>
    <recommendedName>
        <fullName evidence="10">Flippase-like domain-containing protein</fullName>
    </recommendedName>
</protein>
<keyword evidence="3" id="KW-1003">Cell membrane</keyword>
<evidence type="ECO:0000256" key="4">
    <source>
        <dbReference type="ARBA" id="ARBA00022692"/>
    </source>
</evidence>
<name>A0A497ENB4_9CREN</name>
<evidence type="ECO:0000313" key="9">
    <source>
        <dbReference type="Proteomes" id="UP000278475"/>
    </source>
</evidence>
<gene>
    <name evidence="8" type="ORF">DRJ31_08115</name>
</gene>
<feature type="transmembrane region" description="Helical" evidence="7">
    <location>
        <begin position="128"/>
        <end position="147"/>
    </location>
</feature>
<dbReference type="GO" id="GO:0005886">
    <property type="term" value="C:plasma membrane"/>
    <property type="evidence" value="ECO:0007669"/>
    <property type="project" value="UniProtKB-SubCell"/>
</dbReference>
<dbReference type="EMBL" id="QMQV01000098">
    <property type="protein sequence ID" value="RLE47926.1"/>
    <property type="molecule type" value="Genomic_DNA"/>
</dbReference>
<organism evidence="8 9">
    <name type="scientific">Thermoproteota archaeon</name>
    <dbReference type="NCBI Taxonomy" id="2056631"/>
    <lineage>
        <taxon>Archaea</taxon>
        <taxon>Thermoproteota</taxon>
    </lineage>
</organism>
<feature type="transmembrane region" description="Helical" evidence="7">
    <location>
        <begin position="43"/>
        <end position="67"/>
    </location>
</feature>
<dbReference type="Pfam" id="PF03706">
    <property type="entry name" value="LPG_synthase_TM"/>
    <property type="match status" value="1"/>
</dbReference>
<evidence type="ECO:0000256" key="7">
    <source>
        <dbReference type="SAM" id="Phobius"/>
    </source>
</evidence>
<comment type="subcellular location">
    <subcellularLocation>
        <location evidence="1">Cell membrane</location>
        <topology evidence="1">Multi-pass membrane protein</topology>
    </subcellularLocation>
</comment>
<reference evidence="8 9" key="1">
    <citation type="submission" date="2018-06" db="EMBL/GenBank/DDBJ databases">
        <title>Extensive metabolic versatility and redundancy in microbially diverse, dynamic hydrothermal sediments.</title>
        <authorList>
            <person name="Dombrowski N."/>
            <person name="Teske A."/>
            <person name="Baker B.J."/>
        </authorList>
    </citation>
    <scope>NUCLEOTIDE SEQUENCE [LARGE SCALE GENOMIC DNA]</scope>
    <source>
        <strain evidence="8">B66_G16</strain>
    </source>
</reference>
<comment type="similarity">
    <text evidence="2">Belongs to the UPF0104 family.</text>
</comment>
<evidence type="ECO:0000256" key="5">
    <source>
        <dbReference type="ARBA" id="ARBA00022989"/>
    </source>
</evidence>
<dbReference type="InterPro" id="IPR022791">
    <property type="entry name" value="L-PG_synthase/AglD"/>
</dbReference>
<dbReference type="Proteomes" id="UP000278475">
    <property type="component" value="Unassembled WGS sequence"/>
</dbReference>
<sequence length="275" mass="30474">MPLARLPKVLLVMLPVGIVIFAIYLYFSGFWDVLKVILTANPLYMLVALAIDTFCIILFAEAWVLLVNSGKRKLSFKEGFEIILASIFGDLVVPTASFSGEVLRIGLTSKRGNLPASEVSATVLLHRLLHGLTFSLALGIGIIAVLITKALTLAVLEAFIFVGIVVLALSVLGLYGLFNVWKFHRPVEVLLLKIESLYKRFNKGHDVDTAKAKLREAFENFSTAIMVADDRVIAFSAFLLAARWFIVALVPYVIFMSLDYPISYWIVFLVCIVVS</sequence>
<dbReference type="PANTHER" id="PTHR39087:SF2">
    <property type="entry name" value="UPF0104 MEMBRANE PROTEIN MJ1595"/>
    <property type="match status" value="1"/>
</dbReference>
<keyword evidence="4 7" id="KW-0812">Transmembrane</keyword>
<keyword evidence="6 7" id="KW-0472">Membrane</keyword>
<accession>A0A497ENB4</accession>
<feature type="transmembrane region" description="Helical" evidence="7">
    <location>
        <begin position="232"/>
        <end position="255"/>
    </location>
</feature>
<evidence type="ECO:0000256" key="6">
    <source>
        <dbReference type="ARBA" id="ARBA00023136"/>
    </source>
</evidence>
<dbReference type="NCBIfam" id="TIGR00374">
    <property type="entry name" value="flippase-like domain"/>
    <property type="match status" value="1"/>
</dbReference>
<dbReference type="PANTHER" id="PTHR39087">
    <property type="entry name" value="UPF0104 MEMBRANE PROTEIN MJ1595"/>
    <property type="match status" value="1"/>
</dbReference>
<feature type="non-terminal residue" evidence="8">
    <location>
        <position position="275"/>
    </location>
</feature>